<dbReference type="Proteomes" id="UP001159042">
    <property type="component" value="Unassembled WGS sequence"/>
</dbReference>
<dbReference type="Pfam" id="PF10471">
    <property type="entry name" value="ANAPC_CDC26"/>
    <property type="match status" value="1"/>
</dbReference>
<protein>
    <submittedName>
        <fullName evidence="2">Uncharacterized protein</fullName>
    </submittedName>
</protein>
<dbReference type="AlphaFoldDB" id="A0AAV8V971"/>
<comment type="caution">
    <text evidence="2">The sequence shown here is derived from an EMBL/GenBank/DDBJ whole genome shotgun (WGS) entry which is preliminary data.</text>
</comment>
<gene>
    <name evidence="2" type="ORF">NQ315_016132</name>
</gene>
<evidence type="ECO:0000256" key="1">
    <source>
        <dbReference type="ARBA" id="ARBA00022786"/>
    </source>
</evidence>
<accession>A0AAV8V971</accession>
<reference evidence="2 3" key="1">
    <citation type="journal article" date="2023" name="Insect Mol. Biol.">
        <title>Genome sequencing provides insights into the evolution of gene families encoding plant cell wall-degrading enzymes in longhorned beetles.</title>
        <authorList>
            <person name="Shin N.R."/>
            <person name="Okamura Y."/>
            <person name="Kirsch R."/>
            <person name="Pauchet Y."/>
        </authorList>
    </citation>
    <scope>NUCLEOTIDE SEQUENCE [LARGE SCALE GENOMIC DNA]</scope>
    <source>
        <strain evidence="2">EAD_L_NR</strain>
    </source>
</reference>
<evidence type="ECO:0000313" key="2">
    <source>
        <dbReference type="EMBL" id="KAJ8910734.1"/>
    </source>
</evidence>
<dbReference type="InterPro" id="IPR018860">
    <property type="entry name" value="APC_suCDC26"/>
</dbReference>
<proteinExistence type="predicted"/>
<name>A0AAV8V971_9CUCU</name>
<organism evidence="2 3">
    <name type="scientific">Exocentrus adspersus</name>
    <dbReference type="NCBI Taxonomy" id="1586481"/>
    <lineage>
        <taxon>Eukaryota</taxon>
        <taxon>Metazoa</taxon>
        <taxon>Ecdysozoa</taxon>
        <taxon>Arthropoda</taxon>
        <taxon>Hexapoda</taxon>
        <taxon>Insecta</taxon>
        <taxon>Pterygota</taxon>
        <taxon>Neoptera</taxon>
        <taxon>Endopterygota</taxon>
        <taxon>Coleoptera</taxon>
        <taxon>Polyphaga</taxon>
        <taxon>Cucujiformia</taxon>
        <taxon>Chrysomeloidea</taxon>
        <taxon>Cerambycidae</taxon>
        <taxon>Lamiinae</taxon>
        <taxon>Acanthocinini</taxon>
        <taxon>Exocentrus</taxon>
    </lineage>
</organism>
<dbReference type="EMBL" id="JANEYG010000255">
    <property type="protein sequence ID" value="KAJ8910734.1"/>
    <property type="molecule type" value="Genomic_DNA"/>
</dbReference>
<keyword evidence="3" id="KW-1185">Reference proteome</keyword>
<dbReference type="GO" id="GO:0031145">
    <property type="term" value="P:anaphase-promoting complex-dependent catabolic process"/>
    <property type="evidence" value="ECO:0007669"/>
    <property type="project" value="InterPro"/>
</dbReference>
<evidence type="ECO:0000313" key="3">
    <source>
        <dbReference type="Proteomes" id="UP001159042"/>
    </source>
</evidence>
<dbReference type="GO" id="GO:0005680">
    <property type="term" value="C:anaphase-promoting complex"/>
    <property type="evidence" value="ECO:0007669"/>
    <property type="project" value="InterPro"/>
</dbReference>
<sequence length="204" mass="23923">MEELILMNVMEVDDLIENGMAIRRRYLRPEDPSFLFARNMPCIRFFVGHILAKDILSDVSIEYASKRFKATIEYATTHENSLGSKMLRRPPINIELKLDDISEYEEMRQQQSKMKQQKLFTEPPSWPSGPKTKQEIYSRVGYVPAEQQQQIIISDDHLKRLFEISDEGTVPPDCKFQHADPNRYPLLRYSDTTGLDFKDFRLES</sequence>
<keyword evidence="1" id="KW-0833">Ubl conjugation pathway</keyword>